<dbReference type="Proteomes" id="UP001597058">
    <property type="component" value="Unassembled WGS sequence"/>
</dbReference>
<feature type="region of interest" description="Disordered" evidence="1">
    <location>
        <begin position="280"/>
        <end position="300"/>
    </location>
</feature>
<organism evidence="3 4">
    <name type="scientific">Streptomyces kaempferi</name>
    <dbReference type="NCBI Taxonomy" id="333725"/>
    <lineage>
        <taxon>Bacteria</taxon>
        <taxon>Bacillati</taxon>
        <taxon>Actinomycetota</taxon>
        <taxon>Actinomycetes</taxon>
        <taxon>Kitasatosporales</taxon>
        <taxon>Streptomycetaceae</taxon>
        <taxon>Streptomyces</taxon>
    </lineage>
</organism>
<sequence>MSEPTQLGSDSESQTDEQRAPAGDESRPGVVAARAQADSNIHKAKIELDSAAELDRWRIGLPALLCGVLAFVFFMVWGFNQKLPDDVGSTGYIDWWWSPACLTAFIFLGVTLRVRTVNRSSAHDKVVSDEEFNVRMAELDYIPETDAPLLANRELLQRYHTLSTGQASTAFRIAVWVMATATALVIGGAVAAALARTTTTAVTLASLTAFISALGGYVSSTLLATYRVSVEQARHYFREPLAGGYLLAAEHLAATLDAPERATALGRVVDGFIQAATNVPGAAQDSAPSEEPPGATSALS</sequence>
<dbReference type="EMBL" id="JBHTMM010000071">
    <property type="protein sequence ID" value="MFD1311176.1"/>
    <property type="molecule type" value="Genomic_DNA"/>
</dbReference>
<name>A0ABW3XQI5_9ACTN</name>
<accession>A0ABW3XQI5</accession>
<evidence type="ECO:0000313" key="3">
    <source>
        <dbReference type="EMBL" id="MFD1311176.1"/>
    </source>
</evidence>
<comment type="caution">
    <text evidence="3">The sequence shown here is derived from an EMBL/GenBank/DDBJ whole genome shotgun (WGS) entry which is preliminary data.</text>
</comment>
<feature type="transmembrane region" description="Helical" evidence="2">
    <location>
        <begin position="95"/>
        <end position="114"/>
    </location>
</feature>
<keyword evidence="2" id="KW-0812">Transmembrane</keyword>
<proteinExistence type="predicted"/>
<evidence type="ECO:0000256" key="1">
    <source>
        <dbReference type="SAM" id="MobiDB-lite"/>
    </source>
</evidence>
<feature type="compositionally biased region" description="Polar residues" evidence="1">
    <location>
        <begin position="1"/>
        <end position="12"/>
    </location>
</feature>
<evidence type="ECO:0000256" key="2">
    <source>
        <dbReference type="SAM" id="Phobius"/>
    </source>
</evidence>
<feature type="region of interest" description="Disordered" evidence="1">
    <location>
        <begin position="1"/>
        <end position="31"/>
    </location>
</feature>
<gene>
    <name evidence="3" type="ORF">ACFQ5X_35830</name>
</gene>
<feature type="transmembrane region" description="Helical" evidence="2">
    <location>
        <begin position="201"/>
        <end position="226"/>
    </location>
</feature>
<dbReference type="RefSeq" id="WP_381237603.1">
    <property type="nucleotide sequence ID" value="NZ_JBHSKH010000050.1"/>
</dbReference>
<keyword evidence="2" id="KW-1133">Transmembrane helix</keyword>
<feature type="compositionally biased region" description="Basic and acidic residues" evidence="1">
    <location>
        <begin position="16"/>
        <end position="27"/>
    </location>
</feature>
<evidence type="ECO:0008006" key="5">
    <source>
        <dbReference type="Google" id="ProtNLM"/>
    </source>
</evidence>
<keyword evidence="4" id="KW-1185">Reference proteome</keyword>
<reference evidence="4" key="1">
    <citation type="journal article" date="2019" name="Int. J. Syst. Evol. Microbiol.">
        <title>The Global Catalogue of Microorganisms (GCM) 10K type strain sequencing project: providing services to taxonomists for standard genome sequencing and annotation.</title>
        <authorList>
            <consortium name="The Broad Institute Genomics Platform"/>
            <consortium name="The Broad Institute Genome Sequencing Center for Infectious Disease"/>
            <person name="Wu L."/>
            <person name="Ma J."/>
        </authorList>
    </citation>
    <scope>NUCLEOTIDE SEQUENCE [LARGE SCALE GENOMIC DNA]</scope>
    <source>
        <strain evidence="4">CGMCC 4.7020</strain>
    </source>
</reference>
<evidence type="ECO:0000313" key="4">
    <source>
        <dbReference type="Proteomes" id="UP001597058"/>
    </source>
</evidence>
<feature type="transmembrane region" description="Helical" evidence="2">
    <location>
        <begin position="59"/>
        <end position="79"/>
    </location>
</feature>
<protein>
    <recommendedName>
        <fullName evidence="5">DUF4231 domain-containing protein</fullName>
    </recommendedName>
</protein>
<keyword evidence="2" id="KW-0472">Membrane</keyword>
<feature type="transmembrane region" description="Helical" evidence="2">
    <location>
        <begin position="173"/>
        <end position="195"/>
    </location>
</feature>